<keyword evidence="2" id="KW-1185">Reference proteome</keyword>
<dbReference type="EMBL" id="FJVC01000201">
    <property type="protein sequence ID" value="CZT45196.1"/>
    <property type="molecule type" value="Genomic_DNA"/>
</dbReference>
<evidence type="ECO:0000313" key="2">
    <source>
        <dbReference type="Proteomes" id="UP000177625"/>
    </source>
</evidence>
<dbReference type="Proteomes" id="UP000177625">
    <property type="component" value="Unassembled WGS sequence"/>
</dbReference>
<organism evidence="1 2">
    <name type="scientific">Rhynchosporium secalis</name>
    <name type="common">Barley scald fungus</name>
    <dbReference type="NCBI Taxonomy" id="38038"/>
    <lineage>
        <taxon>Eukaryota</taxon>
        <taxon>Fungi</taxon>
        <taxon>Dikarya</taxon>
        <taxon>Ascomycota</taxon>
        <taxon>Pezizomycotina</taxon>
        <taxon>Leotiomycetes</taxon>
        <taxon>Helotiales</taxon>
        <taxon>Ploettnerulaceae</taxon>
        <taxon>Rhynchosporium</taxon>
    </lineage>
</organism>
<proteinExistence type="predicted"/>
<protein>
    <submittedName>
        <fullName evidence="1">Uncharacterized protein</fullName>
    </submittedName>
</protein>
<accession>A0A1E1M7X5</accession>
<sequence length="140" mass="15523">MLHMRRTGKHPVACDFGQPTHLQDKSNLSAVTMYLDIFSKQTMIMVMVKLTLSIRQVPYVKIRIGGSARSMAAIEVVQQDVHWLSPGYAALSAMTVVGATAGRIIEKYWISAWQSDWGCFVQRNHGSSHGTAGKKCVLDD</sequence>
<evidence type="ECO:0000313" key="1">
    <source>
        <dbReference type="EMBL" id="CZT45196.1"/>
    </source>
</evidence>
<gene>
    <name evidence="1" type="ORF">RSE6_05487</name>
</gene>
<name>A0A1E1M7X5_RHYSE</name>
<reference evidence="2" key="1">
    <citation type="submission" date="2016-03" db="EMBL/GenBank/DDBJ databases">
        <authorList>
            <person name="Guldener U."/>
        </authorList>
    </citation>
    <scope>NUCLEOTIDE SEQUENCE [LARGE SCALE GENOMIC DNA]</scope>
</reference>
<dbReference type="AlphaFoldDB" id="A0A1E1M7X5"/>